<keyword evidence="8" id="KW-1185">Reference proteome</keyword>
<dbReference type="OrthoDB" id="9810880at2"/>
<dbReference type="Pfam" id="PF08543">
    <property type="entry name" value="Phos_pyr_kin"/>
    <property type="match status" value="2"/>
</dbReference>
<dbReference type="EC" id="2.7.4.7" evidence="7"/>
<evidence type="ECO:0000259" key="6">
    <source>
        <dbReference type="Pfam" id="PF08543"/>
    </source>
</evidence>
<evidence type="ECO:0000256" key="5">
    <source>
        <dbReference type="SAM" id="MobiDB-lite"/>
    </source>
</evidence>
<organism evidence="7 8">
    <name type="scientific">Candidatus Promineifilum breve</name>
    <dbReference type="NCBI Taxonomy" id="1806508"/>
    <lineage>
        <taxon>Bacteria</taxon>
        <taxon>Bacillati</taxon>
        <taxon>Chloroflexota</taxon>
        <taxon>Ardenticatenia</taxon>
        <taxon>Candidatus Promineifilales</taxon>
        <taxon>Candidatus Promineifilaceae</taxon>
        <taxon>Candidatus Promineifilum</taxon>
    </lineage>
</organism>
<evidence type="ECO:0000313" key="7">
    <source>
        <dbReference type="EMBL" id="CUS03476.2"/>
    </source>
</evidence>
<evidence type="ECO:0000313" key="8">
    <source>
        <dbReference type="Proteomes" id="UP000215027"/>
    </source>
</evidence>
<comment type="catalytic activity">
    <reaction evidence="1">
        <text>4-amino-5-hydroxymethyl-2-methylpyrimidine + ATP = 4-amino-2-methyl-5-(phosphooxymethyl)pyrimidine + ADP + H(+)</text>
        <dbReference type="Rhea" id="RHEA:23096"/>
        <dbReference type="ChEBI" id="CHEBI:15378"/>
        <dbReference type="ChEBI" id="CHEBI:16892"/>
        <dbReference type="ChEBI" id="CHEBI:30616"/>
        <dbReference type="ChEBI" id="CHEBI:58354"/>
        <dbReference type="ChEBI" id="CHEBI:456216"/>
        <dbReference type="EC" id="2.7.1.49"/>
    </reaction>
</comment>
<evidence type="ECO:0000256" key="3">
    <source>
        <dbReference type="ARBA" id="ARBA00004769"/>
    </source>
</evidence>
<feature type="domain" description="Pyridoxamine kinase/Phosphomethylpyrimidine kinase" evidence="6">
    <location>
        <begin position="120"/>
        <end position="281"/>
    </location>
</feature>
<dbReference type="PANTHER" id="PTHR20858:SF17">
    <property type="entry name" value="HYDROXYMETHYLPYRIMIDINE_PHOSPHOMETHYLPYRIMIDINE KINASE THI20-RELATED"/>
    <property type="match status" value="1"/>
</dbReference>
<comment type="catalytic activity">
    <reaction evidence="2">
        <text>4-amino-2-methyl-5-(phosphooxymethyl)pyrimidine + ATP = 4-amino-2-methyl-5-(diphosphooxymethyl)pyrimidine + ADP</text>
        <dbReference type="Rhea" id="RHEA:19893"/>
        <dbReference type="ChEBI" id="CHEBI:30616"/>
        <dbReference type="ChEBI" id="CHEBI:57841"/>
        <dbReference type="ChEBI" id="CHEBI:58354"/>
        <dbReference type="ChEBI" id="CHEBI:456216"/>
        <dbReference type="EC" id="2.7.4.7"/>
    </reaction>
</comment>
<dbReference type="GO" id="GO:0008972">
    <property type="term" value="F:phosphomethylpyrimidine kinase activity"/>
    <property type="evidence" value="ECO:0007669"/>
    <property type="project" value="UniProtKB-EC"/>
</dbReference>
<dbReference type="RefSeq" id="WP_095042968.1">
    <property type="nucleotide sequence ID" value="NZ_LN890655.1"/>
</dbReference>
<proteinExistence type="predicted"/>
<evidence type="ECO:0000256" key="4">
    <source>
        <dbReference type="ARBA" id="ARBA00022977"/>
    </source>
</evidence>
<dbReference type="SUPFAM" id="SSF53613">
    <property type="entry name" value="Ribokinase-like"/>
    <property type="match status" value="1"/>
</dbReference>
<protein>
    <submittedName>
        <fullName evidence="7">Hydroxymethylpyrimidine/phosphomethylpyrimidine kinase</fullName>
        <ecNumber evidence="7">2.7.1.49</ecNumber>
        <ecNumber evidence="7">2.7.4.7</ecNumber>
    </submittedName>
</protein>
<dbReference type="GO" id="GO:0005829">
    <property type="term" value="C:cytosol"/>
    <property type="evidence" value="ECO:0007669"/>
    <property type="project" value="TreeGrafter"/>
</dbReference>
<dbReference type="GO" id="GO:0008902">
    <property type="term" value="F:hydroxymethylpyrimidine kinase activity"/>
    <property type="evidence" value="ECO:0007669"/>
    <property type="project" value="UniProtKB-EC"/>
</dbReference>
<dbReference type="PANTHER" id="PTHR20858">
    <property type="entry name" value="PHOSPHOMETHYLPYRIMIDINE KINASE"/>
    <property type="match status" value="1"/>
</dbReference>
<dbReference type="Proteomes" id="UP000215027">
    <property type="component" value="Chromosome I"/>
</dbReference>
<evidence type="ECO:0000256" key="1">
    <source>
        <dbReference type="ARBA" id="ARBA00000151"/>
    </source>
</evidence>
<dbReference type="EC" id="2.7.1.49" evidence="7"/>
<dbReference type="AlphaFoldDB" id="A0A160T0Z1"/>
<keyword evidence="7" id="KW-0808">Transferase</keyword>
<evidence type="ECO:0000256" key="2">
    <source>
        <dbReference type="ARBA" id="ARBA00000565"/>
    </source>
</evidence>
<feature type="region of interest" description="Disordered" evidence="5">
    <location>
        <begin position="170"/>
        <end position="195"/>
    </location>
</feature>
<feature type="compositionally biased region" description="Gly residues" evidence="5">
    <location>
        <begin position="175"/>
        <end position="189"/>
    </location>
</feature>
<reference evidence="7" key="1">
    <citation type="submission" date="2016-01" db="EMBL/GenBank/DDBJ databases">
        <authorList>
            <person name="Mcilroy J.S."/>
            <person name="Karst M S."/>
            <person name="Albertsen M."/>
        </authorList>
    </citation>
    <scope>NUCLEOTIDE SEQUENCE</scope>
    <source>
        <strain evidence="7">Cfx-K</strain>
    </source>
</reference>
<feature type="domain" description="Pyridoxamine kinase/Phosphomethylpyrimidine kinase" evidence="6">
    <location>
        <begin position="14"/>
        <end position="95"/>
    </location>
</feature>
<dbReference type="InterPro" id="IPR029056">
    <property type="entry name" value="Ribokinase-like"/>
</dbReference>
<keyword evidence="4" id="KW-0784">Thiamine biosynthesis</keyword>
<dbReference type="InterPro" id="IPR004399">
    <property type="entry name" value="HMP/HMP-P_kinase_dom"/>
</dbReference>
<dbReference type="CDD" id="cd01169">
    <property type="entry name" value="HMPP_kinase"/>
    <property type="match status" value="1"/>
</dbReference>
<comment type="pathway">
    <text evidence="3">Cofactor biosynthesis; thiamine diphosphate biosynthesis; 4-amino-2-methyl-5-diphosphomethylpyrimidine from 5-amino-1-(5-phospho-D-ribosyl)imidazole: step 3/3.</text>
</comment>
<sequence>MSHPLPLLTIAGSDSGGAAGLQADLKTWAALGAYGMNVITAVTAQNSERVAAVHYLPPEMVAVQIDAVLSDYGAAAIKTGFLGRVEIIEAVAGRLALLGGLAIRPLDRGGGGGGLPTRPTIIIDPVLVNHRGEAMFGPEVAAAYRKLLFPLADLVTPNRGEAALLGVGVAEQGEGEQGSGGAGEQGGGEETLDNGPRLLVKGWRRDEGQIVDLFWDGDRWHQLPQPLIDTANTHGSGDTLSAAICAYRAQGHDWPEAIRRAQAYTHAAIQRGAAWRLGAGPLGH</sequence>
<dbReference type="GO" id="GO:0009228">
    <property type="term" value="P:thiamine biosynthetic process"/>
    <property type="evidence" value="ECO:0007669"/>
    <property type="project" value="UniProtKB-KW"/>
</dbReference>
<name>A0A160T0Z1_9CHLR</name>
<dbReference type="KEGG" id="pbf:CFX0092_A1598"/>
<accession>A0A160T0Z1</accession>
<dbReference type="Gene3D" id="3.40.1190.20">
    <property type="match status" value="1"/>
</dbReference>
<dbReference type="InterPro" id="IPR013749">
    <property type="entry name" value="PM/HMP-P_kinase-1"/>
</dbReference>
<gene>
    <name evidence="7" type="primary">thiD</name>
    <name evidence="7" type="ORF">CFX0092_A1598</name>
</gene>
<dbReference type="EMBL" id="LN890655">
    <property type="protein sequence ID" value="CUS03476.2"/>
    <property type="molecule type" value="Genomic_DNA"/>
</dbReference>
<keyword evidence="7" id="KW-0418">Kinase</keyword>